<evidence type="ECO:0000313" key="7">
    <source>
        <dbReference type="EMBL" id="KAF2112289.1"/>
    </source>
</evidence>
<evidence type="ECO:0000256" key="3">
    <source>
        <dbReference type="ARBA" id="ARBA00022833"/>
    </source>
</evidence>
<evidence type="ECO:0000256" key="5">
    <source>
        <dbReference type="SAM" id="MobiDB-lite"/>
    </source>
</evidence>
<dbReference type="SUPFAM" id="SSF90209">
    <property type="entry name" value="Ran binding protein zinc finger-like"/>
    <property type="match status" value="1"/>
</dbReference>
<keyword evidence="3" id="KW-0862">Zinc</keyword>
<reference evidence="7" key="1">
    <citation type="journal article" date="2020" name="Stud. Mycol.">
        <title>101 Dothideomycetes genomes: a test case for predicting lifestyles and emergence of pathogens.</title>
        <authorList>
            <person name="Haridas S."/>
            <person name="Albert R."/>
            <person name="Binder M."/>
            <person name="Bloem J."/>
            <person name="Labutti K."/>
            <person name="Salamov A."/>
            <person name="Andreopoulos B."/>
            <person name="Baker S."/>
            <person name="Barry K."/>
            <person name="Bills G."/>
            <person name="Bluhm B."/>
            <person name="Cannon C."/>
            <person name="Castanera R."/>
            <person name="Culley D."/>
            <person name="Daum C."/>
            <person name="Ezra D."/>
            <person name="Gonzalez J."/>
            <person name="Henrissat B."/>
            <person name="Kuo A."/>
            <person name="Liang C."/>
            <person name="Lipzen A."/>
            <person name="Lutzoni F."/>
            <person name="Magnuson J."/>
            <person name="Mondo S."/>
            <person name="Nolan M."/>
            <person name="Ohm R."/>
            <person name="Pangilinan J."/>
            <person name="Park H.-J."/>
            <person name="Ramirez L."/>
            <person name="Alfaro M."/>
            <person name="Sun H."/>
            <person name="Tritt A."/>
            <person name="Yoshinaga Y."/>
            <person name="Zwiers L.-H."/>
            <person name="Turgeon B."/>
            <person name="Goodwin S."/>
            <person name="Spatafora J."/>
            <person name="Crous P."/>
            <person name="Grigoriev I."/>
        </authorList>
    </citation>
    <scope>NUCLEOTIDE SEQUENCE</scope>
    <source>
        <strain evidence="7">CBS 627.86</strain>
    </source>
</reference>
<dbReference type="InterPro" id="IPR018527">
    <property type="entry name" value="Rubredoxin_Fe_BS"/>
</dbReference>
<dbReference type="InterPro" id="IPR036443">
    <property type="entry name" value="Znf_RanBP2_sf"/>
</dbReference>
<dbReference type="Gene3D" id="4.10.1060.10">
    <property type="entry name" value="Zinc finger, RanBP2-type"/>
    <property type="match status" value="1"/>
</dbReference>
<dbReference type="Proteomes" id="UP000799770">
    <property type="component" value="Unassembled WGS sequence"/>
</dbReference>
<keyword evidence="2 4" id="KW-0863">Zinc-finger</keyword>
<evidence type="ECO:0000259" key="6">
    <source>
        <dbReference type="PROSITE" id="PS50199"/>
    </source>
</evidence>
<dbReference type="PROSITE" id="PS01358">
    <property type="entry name" value="ZF_RANBP2_1"/>
    <property type="match status" value="1"/>
</dbReference>
<dbReference type="SMART" id="SM00547">
    <property type="entry name" value="ZnF_RBZ"/>
    <property type="match status" value="1"/>
</dbReference>
<feature type="compositionally biased region" description="Polar residues" evidence="5">
    <location>
        <begin position="552"/>
        <end position="564"/>
    </location>
</feature>
<keyword evidence="8" id="KW-1185">Reference proteome</keyword>
<sequence length="645" mass="71862">MLDKIILSRLPRHHRMSLVLSIAQIPNGPSFTSTNLSQELALSNSMPPKTMYDDEKRALRDAKELAACREQDAASPIDAKTQPQMLQDALDLSAFRAKKIVGLNATVGHRDAEILQLKKACFALEAQVAQLTGNINPTARAILLSGFKQPPAFKAVLRKICDGQVYCIQRFSVKKGDGTADHFVIVAFIKATAAYAFMKQYPELTVGDDLISVIYETVPKHFPAFVAKRALGFPINPDVIDHPGQFTRIIAIWKPKALFPKDYVELVEQGHIFESKYKLTTTIPQEVLGYRTPSDREYARLMGFSSFNPDQVVEVDQIIRRRKPGTPFDSHVGLKIEYTSIEACLKAFKEMKEDENLKDCLYEVLQDYCETGKPVHVKGPSHAHSFGYFSPASSPPEWCVTPDEDVRNQLSLPPPPRPYRPRVPGIIQQNSFHSSPAKGPAIASGIHRQPTPAPTANTYTALGESWECPDCGYNNFSLRDICRACGKPRAAASTVTELSNRATKKAFFDDEPIARNPSSSPRLQRNFDQVKNKLRPFNNRPASNGPPPLASQLATSSMPTQQCYPPTPADEEGPVSDIPPKPLDDEFWLIKLDDTPPASPVAKAQPEDKRTDMERFLGIKKDSEADRQKKQVRLEDVPMVDDDKE</sequence>
<gene>
    <name evidence="7" type="ORF">BDV96DRAFT_689584</name>
</gene>
<evidence type="ECO:0000256" key="2">
    <source>
        <dbReference type="ARBA" id="ARBA00022771"/>
    </source>
</evidence>
<feature type="region of interest" description="Disordered" evidence="5">
    <location>
        <begin position="534"/>
        <end position="645"/>
    </location>
</feature>
<dbReference type="EMBL" id="ML977331">
    <property type="protein sequence ID" value="KAF2112289.1"/>
    <property type="molecule type" value="Genomic_DNA"/>
</dbReference>
<feature type="compositionally biased region" description="Basic and acidic residues" evidence="5">
    <location>
        <begin position="605"/>
        <end position="645"/>
    </location>
</feature>
<evidence type="ECO:0000313" key="8">
    <source>
        <dbReference type="Proteomes" id="UP000799770"/>
    </source>
</evidence>
<dbReference type="InterPro" id="IPR001876">
    <property type="entry name" value="Znf_RanBP2"/>
</dbReference>
<dbReference type="AlphaFoldDB" id="A0A6A5YYL1"/>
<name>A0A6A5YYL1_9PLEO</name>
<dbReference type="GO" id="GO:0008270">
    <property type="term" value="F:zinc ion binding"/>
    <property type="evidence" value="ECO:0007669"/>
    <property type="project" value="UniProtKB-KW"/>
</dbReference>
<protein>
    <recommendedName>
        <fullName evidence="6">RanBP2-type domain-containing protein</fullName>
    </recommendedName>
</protein>
<evidence type="ECO:0000256" key="4">
    <source>
        <dbReference type="PROSITE-ProRule" id="PRU00322"/>
    </source>
</evidence>
<keyword evidence="1" id="KW-0479">Metal-binding</keyword>
<feature type="domain" description="RanBP2-type" evidence="6">
    <location>
        <begin position="461"/>
        <end position="491"/>
    </location>
</feature>
<organism evidence="7 8">
    <name type="scientific">Lophiotrema nucula</name>
    <dbReference type="NCBI Taxonomy" id="690887"/>
    <lineage>
        <taxon>Eukaryota</taxon>
        <taxon>Fungi</taxon>
        <taxon>Dikarya</taxon>
        <taxon>Ascomycota</taxon>
        <taxon>Pezizomycotina</taxon>
        <taxon>Dothideomycetes</taxon>
        <taxon>Pleosporomycetidae</taxon>
        <taxon>Pleosporales</taxon>
        <taxon>Lophiotremataceae</taxon>
        <taxon>Lophiotrema</taxon>
    </lineage>
</organism>
<accession>A0A6A5YYL1</accession>
<dbReference type="PROSITE" id="PS50199">
    <property type="entry name" value="ZF_RANBP2_2"/>
    <property type="match status" value="1"/>
</dbReference>
<dbReference type="PROSITE" id="PS00202">
    <property type="entry name" value="RUBREDOXIN"/>
    <property type="match status" value="1"/>
</dbReference>
<evidence type="ECO:0000256" key="1">
    <source>
        <dbReference type="ARBA" id="ARBA00022723"/>
    </source>
</evidence>
<feature type="region of interest" description="Disordered" evidence="5">
    <location>
        <begin position="432"/>
        <end position="457"/>
    </location>
</feature>
<proteinExistence type="predicted"/>